<evidence type="ECO:0000256" key="1">
    <source>
        <dbReference type="ARBA" id="ARBA00001937"/>
    </source>
</evidence>
<evidence type="ECO:0000259" key="5">
    <source>
        <dbReference type="Pfam" id="PF16363"/>
    </source>
</evidence>
<dbReference type="Pfam" id="PF16363">
    <property type="entry name" value="GDP_Man_Dehyd"/>
    <property type="match status" value="1"/>
</dbReference>
<dbReference type="PANTHER" id="PTHR43715:SF1">
    <property type="entry name" value="GDP-MANNOSE 4,6 DEHYDRATASE"/>
    <property type="match status" value="1"/>
</dbReference>
<comment type="similarity">
    <text evidence="2">Belongs to the NAD(P)-dependent epimerase/dehydratase family. GDP-mannose 4,6-dehydratase subfamily.</text>
</comment>
<dbReference type="SUPFAM" id="SSF51735">
    <property type="entry name" value="NAD(P)-binding Rossmann-fold domains"/>
    <property type="match status" value="1"/>
</dbReference>
<comment type="cofactor">
    <cofactor evidence="1">
        <name>NADP(+)</name>
        <dbReference type="ChEBI" id="CHEBI:58349"/>
    </cofactor>
</comment>
<sequence>MNKKALIFGINGQDGYYLNRLLADHHITVIGVSRSGLVDIKGDVTDYLFVSNLIKEQQPDYIFHLAANSTTRHDALFENFGTICTGTLNILEAAYQHCPGSRIFISGSGLQFENKGAPISENHAFEARDAYSMARIQSAFAARYYRTKGMKVYTGYFFNHDSPLRSDRHINQKIALSAHRIYSGRDDKLSIGDVSVKKEFTYAGDVVNAIWVLVNNDTVFEATIGSGLAFPISDWLQLCFSRYDLDWRDHVAITPGFVAEYEVLVADPSTIKGLGWQPQLSISGLADMMLEHVEKTDVG</sequence>
<dbReference type="Gene3D" id="3.90.25.10">
    <property type="entry name" value="UDP-galactose 4-epimerase, domain 1"/>
    <property type="match status" value="1"/>
</dbReference>
<gene>
    <name evidence="6" type="ORF">ACFQZS_03965</name>
</gene>
<keyword evidence="7" id="KW-1185">Reference proteome</keyword>
<dbReference type="RefSeq" id="WP_377097503.1">
    <property type="nucleotide sequence ID" value="NZ_JBHTHU010000001.1"/>
</dbReference>
<evidence type="ECO:0000256" key="2">
    <source>
        <dbReference type="ARBA" id="ARBA00009263"/>
    </source>
</evidence>
<protein>
    <recommendedName>
        <fullName evidence="3">GDP-mannose 4,6-dehydratase</fullName>
        <ecNumber evidence="3">4.2.1.47</ecNumber>
    </recommendedName>
</protein>
<keyword evidence="4 6" id="KW-0456">Lyase</keyword>
<name>A0ABW2YSS0_9SPHI</name>
<proteinExistence type="inferred from homology"/>
<dbReference type="InterPro" id="IPR006368">
    <property type="entry name" value="GDP_Man_deHydtase"/>
</dbReference>
<reference evidence="7" key="1">
    <citation type="journal article" date="2019" name="Int. J. Syst. Evol. Microbiol.">
        <title>The Global Catalogue of Microorganisms (GCM) 10K type strain sequencing project: providing services to taxonomists for standard genome sequencing and annotation.</title>
        <authorList>
            <consortium name="The Broad Institute Genomics Platform"/>
            <consortium name="The Broad Institute Genome Sequencing Center for Infectious Disease"/>
            <person name="Wu L."/>
            <person name="Ma J."/>
        </authorList>
    </citation>
    <scope>NUCLEOTIDE SEQUENCE [LARGE SCALE GENOMIC DNA]</scope>
    <source>
        <strain evidence="7">CCUG 63418</strain>
    </source>
</reference>
<evidence type="ECO:0000256" key="4">
    <source>
        <dbReference type="ARBA" id="ARBA00023239"/>
    </source>
</evidence>
<comment type="caution">
    <text evidence="6">The sequence shown here is derived from an EMBL/GenBank/DDBJ whole genome shotgun (WGS) entry which is preliminary data.</text>
</comment>
<dbReference type="InterPro" id="IPR016040">
    <property type="entry name" value="NAD(P)-bd_dom"/>
</dbReference>
<dbReference type="PANTHER" id="PTHR43715">
    <property type="entry name" value="GDP-MANNOSE 4,6-DEHYDRATASE"/>
    <property type="match status" value="1"/>
</dbReference>
<organism evidence="6 7">
    <name type="scientific">Mucilaginibacter calamicampi</name>
    <dbReference type="NCBI Taxonomy" id="1302352"/>
    <lineage>
        <taxon>Bacteria</taxon>
        <taxon>Pseudomonadati</taxon>
        <taxon>Bacteroidota</taxon>
        <taxon>Sphingobacteriia</taxon>
        <taxon>Sphingobacteriales</taxon>
        <taxon>Sphingobacteriaceae</taxon>
        <taxon>Mucilaginibacter</taxon>
    </lineage>
</organism>
<evidence type="ECO:0000313" key="6">
    <source>
        <dbReference type="EMBL" id="MFD0749284.1"/>
    </source>
</evidence>
<dbReference type="EMBL" id="JBHTHU010000001">
    <property type="protein sequence ID" value="MFD0749284.1"/>
    <property type="molecule type" value="Genomic_DNA"/>
</dbReference>
<dbReference type="Proteomes" id="UP001596958">
    <property type="component" value="Unassembled WGS sequence"/>
</dbReference>
<dbReference type="Gene3D" id="3.40.50.720">
    <property type="entry name" value="NAD(P)-binding Rossmann-like Domain"/>
    <property type="match status" value="1"/>
</dbReference>
<dbReference type="GO" id="GO:0008446">
    <property type="term" value="F:GDP-mannose 4,6-dehydratase activity"/>
    <property type="evidence" value="ECO:0007669"/>
    <property type="project" value="UniProtKB-EC"/>
</dbReference>
<dbReference type="InterPro" id="IPR036291">
    <property type="entry name" value="NAD(P)-bd_dom_sf"/>
</dbReference>
<evidence type="ECO:0000313" key="7">
    <source>
        <dbReference type="Proteomes" id="UP001596958"/>
    </source>
</evidence>
<feature type="domain" description="NAD(P)-binding" evidence="5">
    <location>
        <begin position="6"/>
        <end position="289"/>
    </location>
</feature>
<accession>A0ABW2YSS0</accession>
<evidence type="ECO:0000256" key="3">
    <source>
        <dbReference type="ARBA" id="ARBA00011989"/>
    </source>
</evidence>
<dbReference type="EC" id="4.2.1.47" evidence="3"/>